<evidence type="ECO:0000313" key="2">
    <source>
        <dbReference type="EMBL" id="KAJ8034833.1"/>
    </source>
</evidence>
<proteinExistence type="predicted"/>
<dbReference type="GO" id="GO:0051082">
    <property type="term" value="F:unfolded protein binding"/>
    <property type="evidence" value="ECO:0007669"/>
    <property type="project" value="TreeGrafter"/>
</dbReference>
<dbReference type="Pfam" id="PF00069">
    <property type="entry name" value="Pkinase"/>
    <property type="match status" value="2"/>
</dbReference>
<dbReference type="PROSITE" id="PS00108">
    <property type="entry name" value="PROTEIN_KINASE_ST"/>
    <property type="match status" value="2"/>
</dbReference>
<dbReference type="OrthoDB" id="63989at2759"/>
<dbReference type="Gene3D" id="3.30.200.20">
    <property type="entry name" value="Phosphorylase Kinase, domain 1"/>
    <property type="match status" value="2"/>
</dbReference>
<dbReference type="SMART" id="SM00220">
    <property type="entry name" value="S_TKc"/>
    <property type="match status" value="2"/>
</dbReference>
<gene>
    <name evidence="2" type="ORF">HOLleu_21840</name>
</gene>
<dbReference type="GO" id="GO:0005524">
    <property type="term" value="F:ATP binding"/>
    <property type="evidence" value="ECO:0007669"/>
    <property type="project" value="InterPro"/>
</dbReference>
<comment type="caution">
    <text evidence="2">The sequence shown here is derived from an EMBL/GenBank/DDBJ whole genome shotgun (WGS) entry which is preliminary data.</text>
</comment>
<dbReference type="GO" id="GO:0004521">
    <property type="term" value="F:RNA endonuclease activity"/>
    <property type="evidence" value="ECO:0007669"/>
    <property type="project" value="InterPro"/>
</dbReference>
<dbReference type="PROSITE" id="PS50011">
    <property type="entry name" value="PROTEIN_KINASE_DOM"/>
    <property type="match status" value="2"/>
</dbReference>
<protein>
    <submittedName>
        <fullName evidence="2">Serine/threonine-protein kinase/endoribonuclease IRE1</fullName>
    </submittedName>
</protein>
<keyword evidence="2" id="KW-0808">Transferase</keyword>
<evidence type="ECO:0000313" key="3">
    <source>
        <dbReference type="Proteomes" id="UP001152320"/>
    </source>
</evidence>
<dbReference type="InterPro" id="IPR000719">
    <property type="entry name" value="Prot_kinase_dom"/>
</dbReference>
<dbReference type="GO" id="GO:0070059">
    <property type="term" value="P:intrinsic apoptotic signaling pathway in response to endoplasmic reticulum stress"/>
    <property type="evidence" value="ECO:0007669"/>
    <property type="project" value="TreeGrafter"/>
</dbReference>
<accession>A0A9Q1BWY1</accession>
<dbReference type="Proteomes" id="UP001152320">
    <property type="component" value="Chromosome 10"/>
</dbReference>
<dbReference type="InterPro" id="IPR045133">
    <property type="entry name" value="IRE1/2-like"/>
</dbReference>
<dbReference type="InterPro" id="IPR011009">
    <property type="entry name" value="Kinase-like_dom_sf"/>
</dbReference>
<dbReference type="SUPFAM" id="SSF56112">
    <property type="entry name" value="Protein kinase-like (PK-like)"/>
    <property type="match status" value="2"/>
</dbReference>
<dbReference type="AlphaFoldDB" id="A0A9Q1BWY1"/>
<evidence type="ECO:0000259" key="1">
    <source>
        <dbReference type="PROSITE" id="PS50011"/>
    </source>
</evidence>
<dbReference type="EMBL" id="JAIZAY010000010">
    <property type="protein sequence ID" value="KAJ8034833.1"/>
    <property type="molecule type" value="Genomic_DNA"/>
</dbReference>
<name>A0A9Q1BWY1_HOLLE</name>
<keyword evidence="3" id="KW-1185">Reference proteome</keyword>
<reference evidence="2" key="1">
    <citation type="submission" date="2021-10" db="EMBL/GenBank/DDBJ databases">
        <title>Tropical sea cucumber genome reveals ecological adaptation and Cuvierian tubules defense mechanism.</title>
        <authorList>
            <person name="Chen T."/>
        </authorList>
    </citation>
    <scope>NUCLEOTIDE SEQUENCE</scope>
    <source>
        <strain evidence="2">Nanhai2018</strain>
        <tissue evidence="2">Muscle</tissue>
    </source>
</reference>
<dbReference type="InterPro" id="IPR008271">
    <property type="entry name" value="Ser/Thr_kinase_AS"/>
</dbReference>
<dbReference type="PANTHER" id="PTHR13954">
    <property type="entry name" value="IRE1-RELATED"/>
    <property type="match status" value="1"/>
</dbReference>
<dbReference type="PANTHER" id="PTHR13954:SF28">
    <property type="match status" value="1"/>
</dbReference>
<dbReference type="GO" id="GO:1990604">
    <property type="term" value="C:IRE1-TRAF2-ASK1 complex"/>
    <property type="evidence" value="ECO:0007669"/>
    <property type="project" value="TreeGrafter"/>
</dbReference>
<feature type="domain" description="Protein kinase" evidence="1">
    <location>
        <begin position="360"/>
        <end position="622"/>
    </location>
</feature>
<keyword evidence="2" id="KW-0418">Kinase</keyword>
<dbReference type="GO" id="GO:0004674">
    <property type="term" value="F:protein serine/threonine kinase activity"/>
    <property type="evidence" value="ECO:0007669"/>
    <property type="project" value="InterPro"/>
</dbReference>
<dbReference type="GO" id="GO:0036498">
    <property type="term" value="P:IRE1-mediated unfolded protein response"/>
    <property type="evidence" value="ECO:0007669"/>
    <property type="project" value="TreeGrafter"/>
</dbReference>
<dbReference type="Gene3D" id="1.10.510.10">
    <property type="entry name" value="Transferase(Phosphotransferase) domain 1"/>
    <property type="match status" value="2"/>
</dbReference>
<sequence>MISRISSGVDTLKSVGSIKYSNKEKIGTGSSGSRIFGGRFGNKTVAVKKIISENIQREPELYNLMKTKSMCNVLKILHVEEDEEFSYIVTELCEYDLKAVIEDNKNPIGAILSPEKRVKLCVDILKGLRDLHSIDVIHCDLKPSNILIGVDGEAYVADFGISRNLIGKTTHATGFYGTLCWMAREGMQSENNKVRYKKESDVQAEVFTYSHFKEKLASTLQTDECTKLAHFFKISKDQKDAILSSNKPSKNLLHALEEKGILQPYNVERLTDAFVDLEMCTFCLHLAEIYQKTRGSRFVSEDISDLTSFKVIESKLGMGSDGQEMTDETDENCHSQRWASMISRISSGVDTLKSVGSIKYSRKEKIGTGSLGSHIFGGKFGNKTVAVKKIVSENVQRESELYNLMKKKAMNNVLKILHVEEDEDFTYIVTELCEYDLKAVIEDNKNPIGASLSPEKRVKLCVDILKGLRDLHSIDVIHRDLKPSNILIGVDGEAYVADFGISRNLIGETTHATGFYGTLCWMARESMQFKNNKVRYKKESDVQVAGCLMYYVLSNGHHPFEATFPFISDTGKLMNNVAEGTYSLFHIETYPAQCTALLKRMLDKDMLKRPRIDDCLKETEAVRYASITMKSIMTSGEQASAATVLVPNIAYLSESAIPDEFSRLIAKISQNITRSHCVLLATYFNFSQAKIAVIKVESQTPGLDLLEIMKERNKINMYDLTNLQQALVELQLNEINETLVIPYQSKIDPRTHERHKILQKSP</sequence>
<organism evidence="2 3">
    <name type="scientific">Holothuria leucospilota</name>
    <name type="common">Black long sea cucumber</name>
    <name type="synonym">Mertensiothuria leucospilota</name>
    <dbReference type="NCBI Taxonomy" id="206669"/>
    <lineage>
        <taxon>Eukaryota</taxon>
        <taxon>Metazoa</taxon>
        <taxon>Echinodermata</taxon>
        <taxon>Eleutherozoa</taxon>
        <taxon>Echinozoa</taxon>
        <taxon>Holothuroidea</taxon>
        <taxon>Aspidochirotacea</taxon>
        <taxon>Aspidochirotida</taxon>
        <taxon>Holothuriidae</taxon>
        <taxon>Holothuria</taxon>
    </lineage>
</organism>
<feature type="domain" description="Protein kinase" evidence="1">
    <location>
        <begin position="20"/>
        <end position="275"/>
    </location>
</feature>